<evidence type="ECO:0000259" key="4">
    <source>
        <dbReference type="Pfam" id="PF19305"/>
    </source>
</evidence>
<evidence type="ECO:0000313" key="5">
    <source>
        <dbReference type="EMBL" id="KKC31911.1"/>
    </source>
</evidence>
<keyword evidence="7" id="KW-1185">Reference proteome</keyword>
<evidence type="ECO:0000256" key="2">
    <source>
        <dbReference type="SAM" id="MobiDB-lite"/>
    </source>
</evidence>
<gene>
    <name evidence="6" type="ORF">SAMN04488059_1597</name>
    <name evidence="5" type="ORF">WH91_16840</name>
</gene>
<dbReference type="AlphaFoldDB" id="A0A0F5PU31"/>
<dbReference type="EMBL" id="FOMB01000059">
    <property type="protein sequence ID" value="SFD43158.1"/>
    <property type="molecule type" value="Genomic_DNA"/>
</dbReference>
<name>A0A0F5PU31_9HYPH</name>
<dbReference type="InterPro" id="IPR045337">
    <property type="entry name" value="MmgE_PrpD_C"/>
</dbReference>
<dbReference type="Pfam" id="PF19305">
    <property type="entry name" value="MmgE_PrpD_C"/>
    <property type="match status" value="1"/>
</dbReference>
<feature type="region of interest" description="Disordered" evidence="2">
    <location>
        <begin position="487"/>
        <end position="507"/>
    </location>
</feature>
<dbReference type="InterPro" id="IPR045336">
    <property type="entry name" value="MmgE_PrpD_N"/>
</dbReference>
<comment type="similarity">
    <text evidence="1">Belongs to the PrpD family.</text>
</comment>
<proteinExistence type="inferred from homology"/>
<protein>
    <submittedName>
        <fullName evidence="6">2-methylcitrate dehydratase</fullName>
    </submittedName>
</protein>
<dbReference type="PANTHER" id="PTHR16943:SF8">
    <property type="entry name" value="2-METHYLCITRATE DEHYDRATASE"/>
    <property type="match status" value="1"/>
</dbReference>
<accession>A0A0F5PU31</accession>
<dbReference type="STRING" id="728005.SAMN04488059_1597"/>
<feature type="domain" description="MmgE/PrpD C-terminal" evidence="4">
    <location>
        <begin position="286"/>
        <end position="466"/>
    </location>
</feature>
<evidence type="ECO:0000256" key="1">
    <source>
        <dbReference type="ARBA" id="ARBA00006174"/>
    </source>
</evidence>
<dbReference type="Proteomes" id="UP000033519">
    <property type="component" value="Unassembled WGS sequence"/>
</dbReference>
<evidence type="ECO:0000313" key="7">
    <source>
        <dbReference type="Proteomes" id="UP000033519"/>
    </source>
</evidence>
<dbReference type="RefSeq" id="WP_046172170.1">
    <property type="nucleotide sequence ID" value="NZ_FOMB01000059.1"/>
</dbReference>
<organism evidence="6 8">
    <name type="scientific">Devosia psychrophila</name>
    <dbReference type="NCBI Taxonomy" id="728005"/>
    <lineage>
        <taxon>Bacteria</taxon>
        <taxon>Pseudomonadati</taxon>
        <taxon>Pseudomonadota</taxon>
        <taxon>Alphaproteobacteria</taxon>
        <taxon>Hyphomicrobiales</taxon>
        <taxon>Devosiaceae</taxon>
        <taxon>Devosia</taxon>
    </lineage>
</organism>
<dbReference type="PATRIC" id="fig|728005.3.peg.1582"/>
<dbReference type="Gene3D" id="3.30.1330.120">
    <property type="entry name" value="2-methylcitrate dehydratase PrpD"/>
    <property type="match status" value="1"/>
</dbReference>
<sequence length="507" mass="54919">MNKYTIQVHPSAANLPREQQLAWHIASFAAHCGPLDADVLDMIACRIVDNASVGLAAINRAPVAAARAMALAHPRKKGASLYGLPATTRVDAEWAAWANATAVRELDFHDTFLAADYSHPGDAISPMIAVAQQMGLDGTALARGIAVSYEVHVALVKAISLHKYKKDHVAHLCPATTAGIGAMLGLPAETIFQAVNQAVHLSFSTRQSRKGEISSWKAYVPGFSGKLAIECIDRAMRGEASPSPIYEGEESVLAWMLGGAESRYDVYLPANGESPRGILETYTKAHSAEYQAQALIDMAIALSSQIDDLSQVKDILLETSHHTHNVIGTGANDPQKSDPEASRETLDHSIMYILAVALEDGKWHHVDSYTRDRARTPSTIALWHKVRTIEDVDWTRRYLDPNPDNRAFGGKLIITMNDGRTIVGERAVADAHPNGTHPWAWPDYAAKFESLTRDMLGETERQSFLAAAKGFSSLPTTALDGLLPKLPSGAVKPSQPTGQGIFDRGLD</sequence>
<feature type="domain" description="MmgE/PrpD N-terminal" evidence="3">
    <location>
        <begin position="21"/>
        <end position="262"/>
    </location>
</feature>
<dbReference type="InterPro" id="IPR005656">
    <property type="entry name" value="MmgE_PrpD"/>
</dbReference>
<dbReference type="InterPro" id="IPR042183">
    <property type="entry name" value="MmgE/PrpD_sf_1"/>
</dbReference>
<dbReference type="Pfam" id="PF03972">
    <property type="entry name" value="MmgE_PrpD_N"/>
    <property type="match status" value="1"/>
</dbReference>
<dbReference type="PANTHER" id="PTHR16943">
    <property type="entry name" value="2-METHYLCITRATE DEHYDRATASE-RELATED"/>
    <property type="match status" value="1"/>
</dbReference>
<dbReference type="SUPFAM" id="SSF103378">
    <property type="entry name" value="2-methylcitrate dehydratase PrpD"/>
    <property type="match status" value="1"/>
</dbReference>
<dbReference type="InterPro" id="IPR042188">
    <property type="entry name" value="MmgE/PrpD_sf_2"/>
</dbReference>
<dbReference type="Gene3D" id="1.10.4100.10">
    <property type="entry name" value="2-methylcitrate dehydratase PrpD"/>
    <property type="match status" value="1"/>
</dbReference>
<reference evidence="5 7" key="1">
    <citation type="submission" date="2015-03" db="EMBL/GenBank/DDBJ databases">
        <authorList>
            <person name="Lepp D."/>
            <person name="Hassan Y.I."/>
            <person name="Li X.-Z."/>
            <person name="Zhou T."/>
        </authorList>
    </citation>
    <scope>NUCLEOTIDE SEQUENCE [LARGE SCALE GENOMIC DNA]</scope>
    <source>
        <strain evidence="5 7">Cr7-05</strain>
    </source>
</reference>
<evidence type="ECO:0000259" key="3">
    <source>
        <dbReference type="Pfam" id="PF03972"/>
    </source>
</evidence>
<dbReference type="EMBL" id="LAPV01000148">
    <property type="protein sequence ID" value="KKC31911.1"/>
    <property type="molecule type" value="Genomic_DNA"/>
</dbReference>
<dbReference type="GO" id="GO:0016829">
    <property type="term" value="F:lyase activity"/>
    <property type="evidence" value="ECO:0007669"/>
    <property type="project" value="InterPro"/>
</dbReference>
<dbReference type="OrthoDB" id="9797528at2"/>
<evidence type="ECO:0000313" key="6">
    <source>
        <dbReference type="EMBL" id="SFD43158.1"/>
    </source>
</evidence>
<evidence type="ECO:0000313" key="8">
    <source>
        <dbReference type="Proteomes" id="UP000182258"/>
    </source>
</evidence>
<dbReference type="Proteomes" id="UP000182258">
    <property type="component" value="Unassembled WGS sequence"/>
</dbReference>
<reference evidence="6 8" key="2">
    <citation type="submission" date="2016-10" db="EMBL/GenBank/DDBJ databases">
        <authorList>
            <person name="de Groot N.N."/>
        </authorList>
    </citation>
    <scope>NUCLEOTIDE SEQUENCE [LARGE SCALE GENOMIC DNA]</scope>
    <source>
        <strain evidence="6 8">CGMCC 1.10210</strain>
    </source>
</reference>
<dbReference type="InterPro" id="IPR036148">
    <property type="entry name" value="MmgE/PrpD_sf"/>
</dbReference>